<dbReference type="AlphaFoldDB" id="A6NXJ2"/>
<accession>A6NXJ2</accession>
<sequence length="166" mass="19099">MNRRCRRCRPGSFASPEAVAHIMTQKFVMYSPLCRLEQEFQRQGLKEPDRTSASKSYMWLHRTSGCAEQPLVLYEYQPSRKAEHAKPAVSPATRVTAGEEEQRNEGALPYTAERGIWSLRRRGPMPGENLTRRCRRCRKKNGRILWRQPVSVAAPGCFSWSSLSRT</sequence>
<dbReference type="InterPro" id="IPR004291">
    <property type="entry name" value="Transposase_IS66_central"/>
</dbReference>
<evidence type="ECO:0000313" key="3">
    <source>
        <dbReference type="EMBL" id="EDM99011.1"/>
    </source>
</evidence>
<feature type="domain" description="Transposase IS66 central" evidence="2">
    <location>
        <begin position="46"/>
        <end position="86"/>
    </location>
</feature>
<gene>
    <name evidence="3" type="ORF">BACCAP_02937</name>
</gene>
<dbReference type="STRING" id="411467.BACCAP_02937"/>
<dbReference type="Pfam" id="PF03050">
    <property type="entry name" value="DDE_Tnp_IS66"/>
    <property type="match status" value="1"/>
</dbReference>
<dbReference type="EMBL" id="AAXG02000028">
    <property type="protein sequence ID" value="EDM99011.1"/>
    <property type="molecule type" value="Genomic_DNA"/>
</dbReference>
<reference evidence="3 4" key="1">
    <citation type="submission" date="2007-04" db="EMBL/GenBank/DDBJ databases">
        <authorList>
            <person name="Fulton L."/>
            <person name="Clifton S."/>
            <person name="Fulton B."/>
            <person name="Xu J."/>
            <person name="Minx P."/>
            <person name="Pepin K.H."/>
            <person name="Johnson M."/>
            <person name="Thiruvilangam P."/>
            <person name="Bhonagiri V."/>
            <person name="Nash W.E."/>
            <person name="Mardis E.R."/>
            <person name="Wilson R.K."/>
        </authorList>
    </citation>
    <scope>NUCLEOTIDE SEQUENCE [LARGE SCALE GENOMIC DNA]</scope>
    <source>
        <strain evidence="3 4">ATCC 29799</strain>
    </source>
</reference>
<feature type="region of interest" description="Disordered" evidence="1">
    <location>
        <begin position="84"/>
        <end position="105"/>
    </location>
</feature>
<evidence type="ECO:0000259" key="2">
    <source>
        <dbReference type="Pfam" id="PF03050"/>
    </source>
</evidence>
<name>A6NXJ2_9FIRM</name>
<dbReference type="Proteomes" id="UP000003639">
    <property type="component" value="Unassembled WGS sequence"/>
</dbReference>
<evidence type="ECO:0000256" key="1">
    <source>
        <dbReference type="SAM" id="MobiDB-lite"/>
    </source>
</evidence>
<organism evidence="3 4">
    <name type="scientific">Pseudoflavonifractor capillosus ATCC 29799</name>
    <dbReference type="NCBI Taxonomy" id="411467"/>
    <lineage>
        <taxon>Bacteria</taxon>
        <taxon>Bacillati</taxon>
        <taxon>Bacillota</taxon>
        <taxon>Clostridia</taxon>
        <taxon>Eubacteriales</taxon>
        <taxon>Oscillospiraceae</taxon>
        <taxon>Pseudoflavonifractor</taxon>
    </lineage>
</organism>
<reference evidence="3 4" key="2">
    <citation type="submission" date="2007-06" db="EMBL/GenBank/DDBJ databases">
        <title>Draft genome sequence of Pseudoflavonifractor capillosus ATCC 29799.</title>
        <authorList>
            <person name="Sudarsanam P."/>
            <person name="Ley R."/>
            <person name="Guruge J."/>
            <person name="Turnbaugh P.J."/>
            <person name="Mahowald M."/>
            <person name="Liep D."/>
            <person name="Gordon J."/>
        </authorList>
    </citation>
    <scope>NUCLEOTIDE SEQUENCE [LARGE SCALE GENOMIC DNA]</scope>
    <source>
        <strain evidence="3 4">ATCC 29799</strain>
    </source>
</reference>
<protein>
    <submittedName>
        <fullName evidence="3">IS66 family element, transposase</fullName>
    </submittedName>
</protein>
<keyword evidence="4" id="KW-1185">Reference proteome</keyword>
<comment type="caution">
    <text evidence="3">The sequence shown here is derived from an EMBL/GenBank/DDBJ whole genome shotgun (WGS) entry which is preliminary data.</text>
</comment>
<evidence type="ECO:0000313" key="4">
    <source>
        <dbReference type="Proteomes" id="UP000003639"/>
    </source>
</evidence>
<proteinExistence type="predicted"/>